<sequence>MGTAWRYWTHTRLEGSGKLRRQEILVAQAFFQQQFPDLLEAEDLPDLLIQRQLVAVMQESGERGQSSRLAEACLRCFVSQQIPQICLNLERRFATQGQFSCQDLLPYVLDDVDPLQPCDDGLGSPAVATLRHQPLAVKIVQSFDPRQSNLSTWTKRLVLQQKLLNAALTECGIYLASDWAILSHTTPVRLQRLLADGVSPAEMDRACQLLSSFHAIYRADRMQRRATNPGQRCSEPSEDQLNRMVDYLTQQRISGDSPARVLRELRDLAQKLRQGKSKATLSLDDEQIRFLANQQQVQSAEPDDGQDAFLRRYRQQSEQCLMQAIQQAVDNRLAYLRSKKPPKDPEALPDDRAFLKALRLFYCENKSMTEIAPLVGKQKQFQVTRLLKLDDLRADVRMAWLFLMVDQLDQVLQEYLSTDQLQHLQQRLKQELWADICQKWLLMLGNQPDVLLKDYLNQGEFLLGELIDRILNQDVTSTYSKKSVPQPESQNPYARCFCQYLHLLET</sequence>
<organism evidence="1">
    <name type="scientific">Leptolyngbya sp. NK1-12</name>
    <dbReference type="NCBI Taxonomy" id="2547451"/>
    <lineage>
        <taxon>Bacteria</taxon>
        <taxon>Bacillati</taxon>
        <taxon>Cyanobacteriota</taxon>
        <taxon>Cyanophyceae</taxon>
        <taxon>Leptolyngbyales</taxon>
        <taxon>Leptolyngbyaceae</taxon>
        <taxon>Leptolyngbya group</taxon>
        <taxon>Leptolyngbya</taxon>
    </lineage>
</organism>
<dbReference type="RefSeq" id="WP_316431489.1">
    <property type="nucleotide sequence ID" value="NZ_CP053586.1"/>
</dbReference>
<proteinExistence type="predicted"/>
<protein>
    <submittedName>
        <fullName evidence="1">Uncharacterized protein</fullName>
    </submittedName>
</protein>
<gene>
    <name evidence="1" type="ORF">HJG54_22490</name>
</gene>
<accession>A0AA96WHR8</accession>
<evidence type="ECO:0000313" key="1">
    <source>
        <dbReference type="EMBL" id="WNZ25344.1"/>
    </source>
</evidence>
<dbReference type="EMBL" id="CP053586">
    <property type="protein sequence ID" value="WNZ25344.1"/>
    <property type="molecule type" value="Genomic_DNA"/>
</dbReference>
<reference evidence="1" key="1">
    <citation type="submission" date="2020-05" db="EMBL/GenBank/DDBJ databases">
        <authorList>
            <person name="Zhu T."/>
            <person name="Keshari N."/>
            <person name="Lu X."/>
        </authorList>
    </citation>
    <scope>NUCLEOTIDE SEQUENCE</scope>
    <source>
        <strain evidence="1">NK1-12</strain>
    </source>
</reference>
<name>A0AA96WHR8_9CYAN</name>
<dbReference type="AlphaFoldDB" id="A0AA96WHR8"/>